<evidence type="ECO:0000313" key="5">
    <source>
        <dbReference type="Proteomes" id="UP000271227"/>
    </source>
</evidence>
<dbReference type="SUPFAM" id="SSF56003">
    <property type="entry name" value="Molybdenum cofactor-binding domain"/>
    <property type="match status" value="2"/>
</dbReference>
<dbReference type="Proteomes" id="UP000271227">
    <property type="component" value="Unassembled WGS sequence"/>
</dbReference>
<dbReference type="EMBL" id="REFR01000013">
    <property type="protein sequence ID" value="RMB04683.1"/>
    <property type="molecule type" value="Genomic_DNA"/>
</dbReference>
<feature type="compositionally biased region" description="Gly residues" evidence="1">
    <location>
        <begin position="172"/>
        <end position="187"/>
    </location>
</feature>
<gene>
    <name evidence="4" type="ORF">BXY39_2954</name>
</gene>
<evidence type="ECO:0000256" key="2">
    <source>
        <dbReference type="SAM" id="SignalP"/>
    </source>
</evidence>
<reference evidence="4 5" key="1">
    <citation type="submission" date="2018-10" db="EMBL/GenBank/DDBJ databases">
        <title>Genomic Encyclopedia of Archaeal and Bacterial Type Strains, Phase II (KMG-II): from individual species to whole genera.</title>
        <authorList>
            <person name="Goeker M."/>
        </authorList>
    </citation>
    <scope>NUCLEOTIDE SEQUENCE [LARGE SCALE GENOMIC DNA]</scope>
    <source>
        <strain evidence="4 5">DSM 25217</strain>
    </source>
</reference>
<dbReference type="InterPro" id="IPR012368">
    <property type="entry name" value="OxRdtase_Mopterin-bd_su_IorB"/>
</dbReference>
<protein>
    <submittedName>
        <fullName evidence="4">Isoquinoline 1-oxidoreductase beta subunit</fullName>
    </submittedName>
</protein>
<dbReference type="AlphaFoldDB" id="A0A3M0CN54"/>
<dbReference type="InterPro" id="IPR046867">
    <property type="entry name" value="AldOxase/xan_DH_MoCoBD2"/>
</dbReference>
<dbReference type="InterPro" id="IPR037165">
    <property type="entry name" value="AldOxase/xan_DH_Mopterin-bd_sf"/>
</dbReference>
<dbReference type="FunCoup" id="A0A3M0CN54">
    <property type="interactions" value="351"/>
</dbReference>
<dbReference type="SMART" id="SM01008">
    <property type="entry name" value="Ald_Xan_dh_C"/>
    <property type="match status" value="1"/>
</dbReference>
<dbReference type="Gene3D" id="3.30.365.10">
    <property type="entry name" value="Aldehyde oxidase/xanthine dehydrogenase, molybdopterin binding domain"/>
    <property type="match status" value="4"/>
</dbReference>
<evidence type="ECO:0000259" key="3">
    <source>
        <dbReference type="SMART" id="SM01008"/>
    </source>
</evidence>
<name>A0A3M0CN54_9PROT</name>
<dbReference type="PANTHER" id="PTHR47495:SF1">
    <property type="entry name" value="BLL3820 PROTEIN"/>
    <property type="match status" value="1"/>
</dbReference>
<dbReference type="GO" id="GO:0016491">
    <property type="term" value="F:oxidoreductase activity"/>
    <property type="evidence" value="ECO:0007669"/>
    <property type="project" value="InterPro"/>
</dbReference>
<feature type="domain" description="Aldehyde oxidase/xanthine dehydrogenase a/b hammerhead" evidence="3">
    <location>
        <begin position="238"/>
        <end position="329"/>
    </location>
</feature>
<dbReference type="PIRSF" id="PIRSF036389">
    <property type="entry name" value="IOR_B"/>
    <property type="match status" value="1"/>
</dbReference>
<dbReference type="InterPro" id="IPR000674">
    <property type="entry name" value="Ald_Oxase/Xan_DH_a/b"/>
</dbReference>
<dbReference type="RefSeq" id="WP_121939593.1">
    <property type="nucleotide sequence ID" value="NZ_REFR01000013.1"/>
</dbReference>
<sequence>MAAPSRRAFLKSGAGLGVLAVTLSVHPALIVTATTEAAAQDGPDNTGHVTPCLKVDETGHITLCVPVPDMGQGMITTAAQMIAEELDVDLDAVSVELMPFLGRFQGAERPVFDRFYQGAGGSGSTMRIWHALRRTAAHARALLVQAAAKRWGVPAGSLTTADGHVIARDARGGPGDADGGEPGGGPGRRLPYGALVAAARASGTSYEVIPDSRAPKARSDWSVIGRDTANVDGRAIVTGRALFGLDVEVPGMLHAVIRRCPHLKGEVTRYDDTRARALPGVRAVVPMKRLPEDVAAYRQVAAGVAVVADSLWQAKKAAAALDIVWDGSRAVEDDTVLMTEKARAALDDAEMTVAAEAGDLEAAFAAAADTHTATYDHPHWAHTCMEPMNCIAHVTGGGDTQERAEIWVGHQFMNTALKAVTMATGILPEHVTAHFYRMGTGFGRRFEEDFIMEAAILSRAVGAPVKVTWSREDEIEQDYCNPLAAYRVRAALDARGDITAWHMRVASDTRAVVAAREFPVGLVDTYRGEWFQLPNHVSRGAWRGPHHNVCAWVIQSFLNELAVKAGRDPLEYLTALYGRKAVLKSRNWPYRDVAFARHIAVLEAAADAAGHGPAPEAGRGRGIAVHQTFVSVCAHVVEVEMTSDTDYRVTRVTSAIDCGLAVNPNGVRAQVESGIMDGLCAARYGKLVFERGVPVTNNFDTYRKLRMDETPPVVDVHILDMGDSEPRGTGEISLPPVIPALTNALYQASGRRIRSLPLADQV</sequence>
<evidence type="ECO:0000313" key="4">
    <source>
        <dbReference type="EMBL" id="RMB04683.1"/>
    </source>
</evidence>
<feature type="region of interest" description="Disordered" evidence="1">
    <location>
        <begin position="167"/>
        <end position="188"/>
    </location>
</feature>
<dbReference type="OrthoDB" id="9767994at2"/>
<dbReference type="InterPro" id="IPR008274">
    <property type="entry name" value="AldOxase/xan_DH_MoCoBD1"/>
</dbReference>
<feature type="chain" id="PRO_5018147354" evidence="2">
    <location>
        <begin position="28"/>
        <end position="762"/>
    </location>
</feature>
<dbReference type="Pfam" id="PF20256">
    <property type="entry name" value="MoCoBD_2"/>
    <property type="match status" value="2"/>
</dbReference>
<evidence type="ECO:0000256" key="1">
    <source>
        <dbReference type="SAM" id="MobiDB-lite"/>
    </source>
</evidence>
<comment type="caution">
    <text evidence="4">The sequence shown here is derived from an EMBL/GenBank/DDBJ whole genome shotgun (WGS) entry which is preliminary data.</text>
</comment>
<dbReference type="PROSITE" id="PS51318">
    <property type="entry name" value="TAT"/>
    <property type="match status" value="1"/>
</dbReference>
<dbReference type="Pfam" id="PF02738">
    <property type="entry name" value="MoCoBD_1"/>
    <property type="match status" value="1"/>
</dbReference>
<dbReference type="Gene3D" id="3.90.1170.50">
    <property type="entry name" value="Aldehyde oxidase/xanthine dehydrogenase, a/b hammerhead"/>
    <property type="match status" value="1"/>
</dbReference>
<dbReference type="InParanoid" id="A0A3M0CN54"/>
<keyword evidence="5" id="KW-1185">Reference proteome</keyword>
<dbReference type="InterPro" id="IPR006311">
    <property type="entry name" value="TAT_signal"/>
</dbReference>
<accession>A0A3M0CN54</accession>
<proteinExistence type="predicted"/>
<organism evidence="4 5">
    <name type="scientific">Eilatimonas milleporae</name>
    <dbReference type="NCBI Taxonomy" id="911205"/>
    <lineage>
        <taxon>Bacteria</taxon>
        <taxon>Pseudomonadati</taxon>
        <taxon>Pseudomonadota</taxon>
        <taxon>Alphaproteobacteria</taxon>
        <taxon>Kordiimonadales</taxon>
        <taxon>Kordiimonadaceae</taxon>
        <taxon>Eilatimonas</taxon>
    </lineage>
</organism>
<dbReference type="PANTHER" id="PTHR47495">
    <property type="entry name" value="ALDEHYDE DEHYDROGENASE"/>
    <property type="match status" value="1"/>
</dbReference>
<keyword evidence="2" id="KW-0732">Signal</keyword>
<dbReference type="InterPro" id="IPR052516">
    <property type="entry name" value="N-heterocyclic_Hydroxylase"/>
</dbReference>
<feature type="signal peptide" evidence="2">
    <location>
        <begin position="1"/>
        <end position="27"/>
    </location>
</feature>